<evidence type="ECO:0000313" key="4">
    <source>
        <dbReference type="EMBL" id="ADB57910.1"/>
    </source>
</evidence>
<proteinExistence type="predicted"/>
<dbReference type="RefSeq" id="WP_012940246.1">
    <property type="nucleotide sequence ID" value="NC_013741.1"/>
</dbReference>
<dbReference type="OrthoDB" id="103593at2157"/>
<dbReference type="SUPFAM" id="SSF49899">
    <property type="entry name" value="Concanavalin A-like lectins/glucanases"/>
    <property type="match status" value="1"/>
</dbReference>
<dbReference type="KEGG" id="apo:Arcpr_0847"/>
<name>D2RHY5_ARCPA</name>
<evidence type="ECO:0000256" key="2">
    <source>
        <dbReference type="ARBA" id="ARBA00023157"/>
    </source>
</evidence>
<keyword evidence="2" id="KW-1015">Disulfide bond</keyword>
<reference evidence="4 5" key="1">
    <citation type="journal article" date="2010" name="Stand. Genomic Sci.">
        <title>Complete genome sequence of Archaeoglobus profundus type strain (AV18).</title>
        <authorList>
            <person name="von Jan M."/>
            <person name="Lapidus A."/>
            <person name="Del Rio T.G."/>
            <person name="Copeland A."/>
            <person name="Tice H."/>
            <person name="Cheng J.F."/>
            <person name="Lucas S."/>
            <person name="Chen F."/>
            <person name="Nolan M."/>
            <person name="Goodwin L."/>
            <person name="Han C."/>
            <person name="Pitluck S."/>
            <person name="Liolios K."/>
            <person name="Ivanova N."/>
            <person name="Mavromatis K."/>
            <person name="Ovchinnikova G."/>
            <person name="Chertkov O."/>
            <person name="Pati A."/>
            <person name="Chen A."/>
            <person name="Palaniappan K."/>
            <person name="Land M."/>
            <person name="Hauser L."/>
            <person name="Chang Y.J."/>
            <person name="Jeffries C.D."/>
            <person name="Saunders E."/>
            <person name="Brettin T."/>
            <person name="Detter J.C."/>
            <person name="Chain P."/>
            <person name="Eichinger K."/>
            <person name="Huber H."/>
            <person name="Spring S."/>
            <person name="Rohde M."/>
            <person name="Goker M."/>
            <person name="Wirth R."/>
            <person name="Woyke T."/>
            <person name="Bristow J."/>
            <person name="Eisen J.A."/>
            <person name="Markowitz V."/>
            <person name="Hugenholtz P."/>
            <person name="Kyrpides N.C."/>
            <person name="Klenk H.P."/>
        </authorList>
    </citation>
    <scope>NUCLEOTIDE SEQUENCE [LARGE SCALE GENOMIC DNA]</scope>
    <source>
        <strain evidence="5">DSM 5631 / JCM 9629 / NBRC 100127 / Av18</strain>
    </source>
</reference>
<feature type="domain" description="LamG-like jellyroll fold" evidence="3">
    <location>
        <begin position="106"/>
        <end position="247"/>
    </location>
</feature>
<dbReference type="SMART" id="SM00560">
    <property type="entry name" value="LamGL"/>
    <property type="match status" value="1"/>
</dbReference>
<dbReference type="STRING" id="572546.Arcpr_0847"/>
<keyword evidence="5" id="KW-1185">Reference proteome</keyword>
<gene>
    <name evidence="4" type="ordered locus">Arcpr_0847</name>
</gene>
<dbReference type="Gene3D" id="2.60.120.200">
    <property type="match status" value="1"/>
</dbReference>
<sequence length="582" mass="63796">MRSVVIALLILLMLVSPALASTVVVPGLPPAVVPDPPYSGCVMYLPMDEGTGNITYNAVNPLQNNGTLGDGINYMPTWVPGKLGYCLEFTDYTQYVYINNPDLCNNQLSIAFWVYVTQYPPRYADIINKEQYNPDASTFTGYWIRIFSDGTLGFWLGNKVNGVGSATSLCTPSGFIELNKWYFVTATYDGQFMRIYINGDLVAEREYTGGIGSNPYGVTLAGVRGIGNQFYGKIDEVMIYYRAISKQEHQLLYQRGTSHRFDTNITIDLRQISVPRLDLSGESATVEISFDISADAAGTVWIPVPASAKILDPVDFAYGIDGKVVTIDDNRYVNASSVTVSIPISIDTATESELPNELYLDSDSKTFEFKKSIRISNPSDISIMATLSVDPSSIGVANAYLDGSPMSMFDGSLVSSIILNPGESKVMELTATLPIAKTELEFRATLDDFFEIDSFEEATTIAQSATEGKIETVTKVIAIDSADFKSFGNRTVIIPLDVKAKDVIEAKALTGSKELLEVREGKDGKAEIVVPATVFEGSPLGTQHAEIKVIYNKKPAWWERFPFLKSLGGIFEYLAKLLGFGR</sequence>
<dbReference type="PaxDb" id="572546-Arcpr_0847"/>
<dbReference type="eggNOG" id="arCOG07813">
    <property type="taxonomic scope" value="Archaea"/>
</dbReference>
<dbReference type="Pfam" id="PF13385">
    <property type="entry name" value="Laminin_G_3"/>
    <property type="match status" value="1"/>
</dbReference>
<keyword evidence="1" id="KW-0732">Signal</keyword>
<dbReference type="HOGENOM" id="CLU_468226_0_0_2"/>
<evidence type="ECO:0000313" key="5">
    <source>
        <dbReference type="Proteomes" id="UP000001901"/>
    </source>
</evidence>
<dbReference type="AlphaFoldDB" id="D2RHY5"/>
<dbReference type="GeneID" id="8739509"/>
<dbReference type="EMBL" id="CP001857">
    <property type="protein sequence ID" value="ADB57910.1"/>
    <property type="molecule type" value="Genomic_DNA"/>
</dbReference>
<organism evidence="4 5">
    <name type="scientific">Archaeoglobus profundus (strain DSM 5631 / JCM 9629 / NBRC 100127 / Av18)</name>
    <dbReference type="NCBI Taxonomy" id="572546"/>
    <lineage>
        <taxon>Archaea</taxon>
        <taxon>Methanobacteriati</taxon>
        <taxon>Methanobacteriota</taxon>
        <taxon>Archaeoglobi</taxon>
        <taxon>Archaeoglobales</taxon>
        <taxon>Archaeoglobaceae</taxon>
        <taxon>Archaeoglobus</taxon>
    </lineage>
</organism>
<evidence type="ECO:0000259" key="3">
    <source>
        <dbReference type="SMART" id="SM00560"/>
    </source>
</evidence>
<accession>D2RHY5</accession>
<dbReference type="Proteomes" id="UP000001901">
    <property type="component" value="Chromosome"/>
</dbReference>
<protein>
    <submittedName>
        <fullName evidence="4">LamG domain protein jellyroll fold domain protein</fullName>
    </submittedName>
</protein>
<evidence type="ECO:0000256" key="1">
    <source>
        <dbReference type="ARBA" id="ARBA00022729"/>
    </source>
</evidence>
<dbReference type="InterPro" id="IPR006558">
    <property type="entry name" value="LamG-like"/>
</dbReference>
<dbReference type="InterPro" id="IPR013320">
    <property type="entry name" value="ConA-like_dom_sf"/>
</dbReference>